<organism evidence="3 4">
    <name type="scientific">Arenicella chitinivorans</name>
    <dbReference type="NCBI Taxonomy" id="1329800"/>
    <lineage>
        <taxon>Bacteria</taxon>
        <taxon>Pseudomonadati</taxon>
        <taxon>Pseudomonadota</taxon>
        <taxon>Gammaproteobacteria</taxon>
        <taxon>Arenicellales</taxon>
        <taxon>Arenicellaceae</taxon>
        <taxon>Arenicella</taxon>
    </lineage>
</organism>
<protein>
    <recommendedName>
        <fullName evidence="5">Transcriptional regulator</fullName>
    </recommendedName>
</protein>
<dbReference type="AlphaFoldDB" id="A0A918RSE5"/>
<dbReference type="InterPro" id="IPR013196">
    <property type="entry name" value="HTH_11"/>
</dbReference>
<reference evidence="3" key="1">
    <citation type="journal article" date="2014" name="Int. J. Syst. Evol. Microbiol.">
        <title>Complete genome sequence of Corynebacterium casei LMG S-19264T (=DSM 44701T), isolated from a smear-ripened cheese.</title>
        <authorList>
            <consortium name="US DOE Joint Genome Institute (JGI-PGF)"/>
            <person name="Walter F."/>
            <person name="Albersmeier A."/>
            <person name="Kalinowski J."/>
            <person name="Ruckert C."/>
        </authorList>
    </citation>
    <scope>NUCLEOTIDE SEQUENCE</scope>
    <source>
        <strain evidence="3">KCTC 12711</strain>
    </source>
</reference>
<proteinExistence type="predicted"/>
<accession>A0A918RSE5</accession>
<evidence type="ECO:0000259" key="1">
    <source>
        <dbReference type="Pfam" id="PF08279"/>
    </source>
</evidence>
<dbReference type="PANTHER" id="PTHR34580:SF1">
    <property type="entry name" value="PROTEIN PAFC"/>
    <property type="match status" value="1"/>
</dbReference>
<dbReference type="PROSITE" id="PS52050">
    <property type="entry name" value="WYL"/>
    <property type="match status" value="1"/>
</dbReference>
<evidence type="ECO:0000313" key="4">
    <source>
        <dbReference type="Proteomes" id="UP000614811"/>
    </source>
</evidence>
<dbReference type="InterPro" id="IPR026881">
    <property type="entry name" value="WYL_dom"/>
</dbReference>
<dbReference type="Pfam" id="PF08279">
    <property type="entry name" value="HTH_11"/>
    <property type="match status" value="1"/>
</dbReference>
<evidence type="ECO:0000313" key="3">
    <source>
        <dbReference type="EMBL" id="GHA10563.1"/>
    </source>
</evidence>
<dbReference type="PANTHER" id="PTHR34580">
    <property type="match status" value="1"/>
</dbReference>
<feature type="domain" description="Helix-turn-helix type 11" evidence="1">
    <location>
        <begin position="34"/>
        <end position="85"/>
    </location>
</feature>
<dbReference type="EMBL" id="BMXA01000003">
    <property type="protein sequence ID" value="GHA10563.1"/>
    <property type="molecule type" value="Genomic_DNA"/>
</dbReference>
<dbReference type="SUPFAM" id="SSF46785">
    <property type="entry name" value="Winged helix' DNA-binding domain"/>
    <property type="match status" value="1"/>
</dbReference>
<feature type="domain" description="WYL" evidence="2">
    <location>
        <begin position="177"/>
        <end position="242"/>
    </location>
</feature>
<reference evidence="3" key="2">
    <citation type="submission" date="2020-09" db="EMBL/GenBank/DDBJ databases">
        <authorList>
            <person name="Sun Q."/>
            <person name="Kim S."/>
        </authorList>
    </citation>
    <scope>NUCLEOTIDE SEQUENCE</scope>
    <source>
        <strain evidence="3">KCTC 12711</strain>
    </source>
</reference>
<sequence>MKGDEIATQYMVIYAVLWHIYNMAKTSFDTRTRRRQQLIGLLRSEMVWTSKDLRLELGVSQRTLMRELAGLRESGYPIESERGRGGGIRLNGRWGVERLTLDHQEVTELIFALTVMESLQSPLLTGKLKAIKQKLFLAFPSDQRAAVNSLRKRIMIGDSAGANVVMNYATPPQTISASLTEAFIAFRNLEIHYESEAGEPTSRIIEPHYILLKWPIWYVIAWDHLRDASRVFRIDRIRRARVCNACFKLRSKNQFNNLYTPDYPPI</sequence>
<dbReference type="InterPro" id="IPR036390">
    <property type="entry name" value="WH_DNA-bd_sf"/>
</dbReference>
<gene>
    <name evidence="3" type="ORF">GCM10008090_20250</name>
</gene>
<dbReference type="InterPro" id="IPR051534">
    <property type="entry name" value="CBASS_pafABC_assoc_protein"/>
</dbReference>
<evidence type="ECO:0008006" key="5">
    <source>
        <dbReference type="Google" id="ProtNLM"/>
    </source>
</evidence>
<keyword evidence="4" id="KW-1185">Reference proteome</keyword>
<dbReference type="InterPro" id="IPR036388">
    <property type="entry name" value="WH-like_DNA-bd_sf"/>
</dbReference>
<dbReference type="Proteomes" id="UP000614811">
    <property type="component" value="Unassembled WGS sequence"/>
</dbReference>
<name>A0A918RSE5_9GAMM</name>
<evidence type="ECO:0000259" key="2">
    <source>
        <dbReference type="Pfam" id="PF13280"/>
    </source>
</evidence>
<comment type="caution">
    <text evidence="3">The sequence shown here is derived from an EMBL/GenBank/DDBJ whole genome shotgun (WGS) entry which is preliminary data.</text>
</comment>
<dbReference type="Gene3D" id="1.10.10.10">
    <property type="entry name" value="Winged helix-like DNA-binding domain superfamily/Winged helix DNA-binding domain"/>
    <property type="match status" value="1"/>
</dbReference>
<dbReference type="Pfam" id="PF13280">
    <property type="entry name" value="WYL"/>
    <property type="match status" value="1"/>
</dbReference>